<name>A0ABV3L6A7_9RHOB</name>
<feature type="coiled-coil region" evidence="8">
    <location>
        <begin position="184"/>
        <end position="211"/>
    </location>
</feature>
<evidence type="ECO:0000256" key="2">
    <source>
        <dbReference type="ARBA" id="ARBA00007613"/>
    </source>
</evidence>
<evidence type="ECO:0000256" key="7">
    <source>
        <dbReference type="ARBA" id="ARBA00023237"/>
    </source>
</evidence>
<dbReference type="Proteomes" id="UP001553161">
    <property type="component" value="Unassembled WGS sequence"/>
</dbReference>
<dbReference type="NCBIfam" id="TIGR01844">
    <property type="entry name" value="type_I_sec_TolC"/>
    <property type="match status" value="1"/>
</dbReference>
<keyword evidence="6" id="KW-0472">Membrane</keyword>
<dbReference type="Gene3D" id="1.20.1600.10">
    <property type="entry name" value="Outer membrane efflux proteins (OEP)"/>
    <property type="match status" value="1"/>
</dbReference>
<keyword evidence="3" id="KW-0813">Transport</keyword>
<evidence type="ECO:0000256" key="1">
    <source>
        <dbReference type="ARBA" id="ARBA00004442"/>
    </source>
</evidence>
<keyword evidence="9" id="KW-0732">Signal</keyword>
<keyword evidence="4" id="KW-1134">Transmembrane beta strand</keyword>
<protein>
    <submittedName>
        <fullName evidence="10">TolC family outer membrane protein</fullName>
    </submittedName>
</protein>
<evidence type="ECO:0000256" key="8">
    <source>
        <dbReference type="SAM" id="Coils"/>
    </source>
</evidence>
<keyword evidence="5" id="KW-0812">Transmembrane</keyword>
<sequence>MRQKFSGKARLVAVLLSGFMAFPAQAETLTDALVSAYNNSDLLDQARALLRAADEDVASAVAVLRPTLDYSIQRDWTFLNDNAIPGADRDGVETTLGLTSELVIYEGGRNKLAIEAAKEAVLAAREALLVQEQAVLFDAVEAYLEVIRAAETVDLRRNNVRVLQEEVRAARDRFEVGEVTRTDVAQAQSRLAQSEADLVSAEGDLQTAREDYNLQVGRYPGQLAPPPALPSTASSIDAAREIALRAHPAILRAQRLVTVAEINAVRAEAAVLPSISANASVGYSDFSRVYPDNGLEPSASIGLSLRGPIYRGGAINSAFRRAQADRDNQRSTLLRTTAEIDEQVGRAWAVRDVARARLVATDRQIEAAQIAFDGTREEATLGARTTLDVLDAEQELLDARGAKIDANALEQLAVYGLLASMGRLTVDGLGLPVTAYDPSIYYNAVRNAPAVGSAQGIQLERVLKSIGKY</sequence>
<gene>
    <name evidence="10" type="ORF">AB0T83_07330</name>
</gene>
<dbReference type="SUPFAM" id="SSF56954">
    <property type="entry name" value="Outer membrane efflux proteins (OEP)"/>
    <property type="match status" value="1"/>
</dbReference>
<dbReference type="InterPro" id="IPR051906">
    <property type="entry name" value="TolC-like"/>
</dbReference>
<dbReference type="Pfam" id="PF02321">
    <property type="entry name" value="OEP"/>
    <property type="match status" value="2"/>
</dbReference>
<dbReference type="EMBL" id="JBFBVU010000006">
    <property type="protein sequence ID" value="MEV8466592.1"/>
    <property type="molecule type" value="Genomic_DNA"/>
</dbReference>
<proteinExistence type="inferred from homology"/>
<reference evidence="10 11" key="1">
    <citation type="submission" date="2024-07" db="EMBL/GenBank/DDBJ databases">
        <authorList>
            <person name="Kang M."/>
        </authorList>
    </citation>
    <scope>NUCLEOTIDE SEQUENCE [LARGE SCALE GENOMIC DNA]</scope>
    <source>
        <strain evidence="10 11">DFM31</strain>
    </source>
</reference>
<comment type="subcellular location">
    <subcellularLocation>
        <location evidence="1">Cell outer membrane</location>
    </subcellularLocation>
</comment>
<dbReference type="PANTHER" id="PTHR30026">
    <property type="entry name" value="OUTER MEMBRANE PROTEIN TOLC"/>
    <property type="match status" value="1"/>
</dbReference>
<evidence type="ECO:0000256" key="5">
    <source>
        <dbReference type="ARBA" id="ARBA00022692"/>
    </source>
</evidence>
<evidence type="ECO:0000256" key="3">
    <source>
        <dbReference type="ARBA" id="ARBA00022448"/>
    </source>
</evidence>
<comment type="caution">
    <text evidence="10">The sequence shown here is derived from an EMBL/GenBank/DDBJ whole genome shotgun (WGS) entry which is preliminary data.</text>
</comment>
<dbReference type="InterPro" id="IPR003423">
    <property type="entry name" value="OMP_efflux"/>
</dbReference>
<dbReference type="PANTHER" id="PTHR30026:SF22">
    <property type="entry name" value="OUTER MEMBRANE EFFLUX PROTEIN"/>
    <property type="match status" value="1"/>
</dbReference>
<comment type="similarity">
    <text evidence="2">Belongs to the outer membrane factor (OMF) (TC 1.B.17) family.</text>
</comment>
<evidence type="ECO:0000256" key="4">
    <source>
        <dbReference type="ARBA" id="ARBA00022452"/>
    </source>
</evidence>
<dbReference type="InterPro" id="IPR010130">
    <property type="entry name" value="T1SS_OMP_TolC"/>
</dbReference>
<keyword evidence="8" id="KW-0175">Coiled coil</keyword>
<accession>A0ABV3L6A7</accession>
<keyword evidence="7" id="KW-0998">Cell outer membrane</keyword>
<keyword evidence="11" id="KW-1185">Reference proteome</keyword>
<evidence type="ECO:0000256" key="6">
    <source>
        <dbReference type="ARBA" id="ARBA00023136"/>
    </source>
</evidence>
<feature type="signal peptide" evidence="9">
    <location>
        <begin position="1"/>
        <end position="26"/>
    </location>
</feature>
<evidence type="ECO:0000313" key="10">
    <source>
        <dbReference type="EMBL" id="MEV8466592.1"/>
    </source>
</evidence>
<evidence type="ECO:0000256" key="9">
    <source>
        <dbReference type="SAM" id="SignalP"/>
    </source>
</evidence>
<dbReference type="RefSeq" id="WP_366192385.1">
    <property type="nucleotide sequence ID" value="NZ_JBFBVU010000006.1"/>
</dbReference>
<evidence type="ECO:0000313" key="11">
    <source>
        <dbReference type="Proteomes" id="UP001553161"/>
    </source>
</evidence>
<organism evidence="10 11">
    <name type="scientific">Meridianimarinicoccus marinus</name>
    <dbReference type="NCBI Taxonomy" id="3231483"/>
    <lineage>
        <taxon>Bacteria</taxon>
        <taxon>Pseudomonadati</taxon>
        <taxon>Pseudomonadota</taxon>
        <taxon>Alphaproteobacteria</taxon>
        <taxon>Rhodobacterales</taxon>
        <taxon>Paracoccaceae</taxon>
        <taxon>Meridianimarinicoccus</taxon>
    </lineage>
</organism>
<feature type="chain" id="PRO_5045964799" evidence="9">
    <location>
        <begin position="27"/>
        <end position="469"/>
    </location>
</feature>